<protein>
    <recommendedName>
        <fullName evidence="9">Major facilitator superfamily (MFS) profile domain-containing protein</fullName>
    </recommendedName>
</protein>
<feature type="transmembrane region" description="Helical" evidence="8">
    <location>
        <begin position="341"/>
        <end position="360"/>
    </location>
</feature>
<dbReference type="InterPro" id="IPR020846">
    <property type="entry name" value="MFS_dom"/>
</dbReference>
<comment type="subcellular location">
    <subcellularLocation>
        <location evidence="1">Membrane</location>
        <topology evidence="1">Multi-pass membrane protein</topology>
    </subcellularLocation>
</comment>
<feature type="transmembrane region" description="Helical" evidence="8">
    <location>
        <begin position="124"/>
        <end position="143"/>
    </location>
</feature>
<evidence type="ECO:0000256" key="8">
    <source>
        <dbReference type="SAM" id="Phobius"/>
    </source>
</evidence>
<dbReference type="PANTHER" id="PTHR23505">
    <property type="entry name" value="SPINSTER"/>
    <property type="match status" value="1"/>
</dbReference>
<keyword evidence="5 8" id="KW-0472">Membrane</keyword>
<feature type="region of interest" description="Disordered" evidence="7">
    <location>
        <begin position="238"/>
        <end position="280"/>
    </location>
</feature>
<feature type="transmembrane region" description="Helical" evidence="8">
    <location>
        <begin position="91"/>
        <end position="112"/>
    </location>
</feature>
<evidence type="ECO:0000259" key="9">
    <source>
        <dbReference type="PROSITE" id="PS50850"/>
    </source>
</evidence>
<dbReference type="PROSITE" id="PS50850">
    <property type="entry name" value="MFS"/>
    <property type="match status" value="1"/>
</dbReference>
<comment type="caution">
    <text evidence="10">The sequence shown here is derived from an EMBL/GenBank/DDBJ whole genome shotgun (WGS) entry which is preliminary data.</text>
</comment>
<sequence length="498" mass="52546">MSAADDQPRSQLEPQSLIEPLLGSADATHELLPLPSHPVPTPGWYTPHRLMAVFCSILFLAYLDMGCFASNGVNGSLEPKTGIQGDFNLSYFADGVLPAAFMIGLMGTSALLTSLTAQFNAFRLIGVGMALWGLGAVACGLSQGFWTLLFSRMLVGSGEASIITLSAPFIDDAAPAASKSRWFAFLSVFPSLGVAAGYFYGEAVSAQYGWRVPFFIEAAFAIPVVAFTLLADPVELKGRKSSSPSGDPGNAEETEGKLAGGQEKQGDAEETEGKLAGGQEKQGTWKVLRHDLSVLHRHPVFLLNAWGYVPIQACLGAFTYWGPKAAMQIFNRPKAVADTTIGALTICTSIIGTMGGGYLLDRMGSSLQNAMTLSAASAALALVACEAAFLLARSFVAFCAVLSIGLLGLFLATAPLYAVSMWAVPPEQRPSSQALLVITMHLCGDVPAPPLVGALQGVLLNWRYSTAILVAGLVLSIALYSIGIPKAKHAKDYRDASE</sequence>
<evidence type="ECO:0000313" key="10">
    <source>
        <dbReference type="EMBL" id="KAK9845594.1"/>
    </source>
</evidence>
<evidence type="ECO:0000256" key="7">
    <source>
        <dbReference type="SAM" id="MobiDB-lite"/>
    </source>
</evidence>
<feature type="transmembrane region" description="Helical" evidence="8">
    <location>
        <begin position="50"/>
        <end position="71"/>
    </location>
</feature>
<dbReference type="InterPro" id="IPR044770">
    <property type="entry name" value="MFS_spinster-like"/>
</dbReference>
<keyword evidence="3 8" id="KW-0812">Transmembrane</keyword>
<dbReference type="SUPFAM" id="SSF103473">
    <property type="entry name" value="MFS general substrate transporter"/>
    <property type="match status" value="1"/>
</dbReference>
<evidence type="ECO:0000256" key="3">
    <source>
        <dbReference type="ARBA" id="ARBA00022692"/>
    </source>
</evidence>
<evidence type="ECO:0000256" key="2">
    <source>
        <dbReference type="ARBA" id="ARBA00022448"/>
    </source>
</evidence>
<evidence type="ECO:0000256" key="5">
    <source>
        <dbReference type="ARBA" id="ARBA00023136"/>
    </source>
</evidence>
<proteinExistence type="inferred from homology"/>
<feature type="compositionally biased region" description="Basic and acidic residues" evidence="7">
    <location>
        <begin position="264"/>
        <end position="273"/>
    </location>
</feature>
<evidence type="ECO:0000256" key="4">
    <source>
        <dbReference type="ARBA" id="ARBA00022989"/>
    </source>
</evidence>
<name>A0AAW1SGV6_9CHLO</name>
<evidence type="ECO:0000256" key="6">
    <source>
        <dbReference type="ARBA" id="ARBA00024338"/>
    </source>
</evidence>
<feature type="transmembrane region" description="Helical" evidence="8">
    <location>
        <begin position="212"/>
        <end position="231"/>
    </location>
</feature>
<comment type="similarity">
    <text evidence="6">Belongs to the major facilitator superfamily. Spinster (TC 2.A.1.49) family.</text>
</comment>
<feature type="transmembrane region" description="Helical" evidence="8">
    <location>
        <begin position="464"/>
        <end position="484"/>
    </location>
</feature>
<dbReference type="GO" id="GO:0022857">
    <property type="term" value="F:transmembrane transporter activity"/>
    <property type="evidence" value="ECO:0007669"/>
    <property type="project" value="InterPro"/>
</dbReference>
<organism evidence="10 11">
    <name type="scientific">Apatococcus fuscideae</name>
    <dbReference type="NCBI Taxonomy" id="2026836"/>
    <lineage>
        <taxon>Eukaryota</taxon>
        <taxon>Viridiplantae</taxon>
        <taxon>Chlorophyta</taxon>
        <taxon>core chlorophytes</taxon>
        <taxon>Trebouxiophyceae</taxon>
        <taxon>Chlorellales</taxon>
        <taxon>Chlorellaceae</taxon>
        <taxon>Apatococcus</taxon>
    </lineage>
</organism>
<dbReference type="EMBL" id="JALJOV010001608">
    <property type="protein sequence ID" value="KAK9845594.1"/>
    <property type="molecule type" value="Genomic_DNA"/>
</dbReference>
<dbReference type="Gene3D" id="1.20.1250.20">
    <property type="entry name" value="MFS general substrate transporter like domains"/>
    <property type="match status" value="1"/>
</dbReference>
<dbReference type="GO" id="GO:0016020">
    <property type="term" value="C:membrane"/>
    <property type="evidence" value="ECO:0007669"/>
    <property type="project" value="UniProtKB-SubCell"/>
</dbReference>
<keyword evidence="11" id="KW-1185">Reference proteome</keyword>
<dbReference type="PANTHER" id="PTHR23505:SF79">
    <property type="entry name" value="PROTEIN SPINSTER"/>
    <property type="match status" value="1"/>
</dbReference>
<feature type="transmembrane region" description="Helical" evidence="8">
    <location>
        <begin position="395"/>
        <end position="422"/>
    </location>
</feature>
<feature type="transmembrane region" description="Helical" evidence="8">
    <location>
        <begin position="182"/>
        <end position="200"/>
    </location>
</feature>
<keyword evidence="2" id="KW-0813">Transport</keyword>
<evidence type="ECO:0000313" key="11">
    <source>
        <dbReference type="Proteomes" id="UP001485043"/>
    </source>
</evidence>
<feature type="transmembrane region" description="Helical" evidence="8">
    <location>
        <begin position="372"/>
        <end position="389"/>
    </location>
</feature>
<dbReference type="Proteomes" id="UP001485043">
    <property type="component" value="Unassembled WGS sequence"/>
</dbReference>
<dbReference type="InterPro" id="IPR011701">
    <property type="entry name" value="MFS"/>
</dbReference>
<keyword evidence="4 8" id="KW-1133">Transmembrane helix</keyword>
<gene>
    <name evidence="10" type="ORF">WJX84_003459</name>
</gene>
<dbReference type="AlphaFoldDB" id="A0AAW1SGV6"/>
<feature type="transmembrane region" description="Helical" evidence="8">
    <location>
        <begin position="300"/>
        <end position="321"/>
    </location>
</feature>
<dbReference type="Pfam" id="PF07690">
    <property type="entry name" value="MFS_1"/>
    <property type="match status" value="1"/>
</dbReference>
<dbReference type="InterPro" id="IPR036259">
    <property type="entry name" value="MFS_trans_sf"/>
</dbReference>
<feature type="domain" description="Major facilitator superfamily (MFS) profile" evidence="9">
    <location>
        <begin position="50"/>
        <end position="488"/>
    </location>
</feature>
<evidence type="ECO:0000256" key="1">
    <source>
        <dbReference type="ARBA" id="ARBA00004141"/>
    </source>
</evidence>
<reference evidence="10 11" key="1">
    <citation type="journal article" date="2024" name="Nat. Commun.">
        <title>Phylogenomics reveals the evolutionary origins of lichenization in chlorophyte algae.</title>
        <authorList>
            <person name="Puginier C."/>
            <person name="Libourel C."/>
            <person name="Otte J."/>
            <person name="Skaloud P."/>
            <person name="Haon M."/>
            <person name="Grisel S."/>
            <person name="Petersen M."/>
            <person name="Berrin J.G."/>
            <person name="Delaux P.M."/>
            <person name="Dal Grande F."/>
            <person name="Keller J."/>
        </authorList>
    </citation>
    <scope>NUCLEOTIDE SEQUENCE [LARGE SCALE GENOMIC DNA]</scope>
    <source>
        <strain evidence="10 11">SAG 2523</strain>
    </source>
</reference>
<accession>A0AAW1SGV6</accession>